<keyword evidence="2" id="KW-1185">Reference proteome</keyword>
<accession>A0AAV4QGC9</accession>
<reference evidence="1 2" key="1">
    <citation type="submission" date="2021-06" db="EMBL/GenBank/DDBJ databases">
        <title>Caerostris darwini draft genome.</title>
        <authorList>
            <person name="Kono N."/>
            <person name="Arakawa K."/>
        </authorList>
    </citation>
    <scope>NUCLEOTIDE SEQUENCE [LARGE SCALE GENOMIC DNA]</scope>
</reference>
<proteinExistence type="predicted"/>
<comment type="caution">
    <text evidence="1">The sequence shown here is derived from an EMBL/GenBank/DDBJ whole genome shotgun (WGS) entry which is preliminary data.</text>
</comment>
<organism evidence="1 2">
    <name type="scientific">Caerostris darwini</name>
    <dbReference type="NCBI Taxonomy" id="1538125"/>
    <lineage>
        <taxon>Eukaryota</taxon>
        <taxon>Metazoa</taxon>
        <taxon>Ecdysozoa</taxon>
        <taxon>Arthropoda</taxon>
        <taxon>Chelicerata</taxon>
        <taxon>Arachnida</taxon>
        <taxon>Araneae</taxon>
        <taxon>Araneomorphae</taxon>
        <taxon>Entelegynae</taxon>
        <taxon>Araneoidea</taxon>
        <taxon>Araneidae</taxon>
        <taxon>Caerostris</taxon>
    </lineage>
</organism>
<evidence type="ECO:0000313" key="2">
    <source>
        <dbReference type="Proteomes" id="UP001054837"/>
    </source>
</evidence>
<evidence type="ECO:0000313" key="1">
    <source>
        <dbReference type="EMBL" id="GIY08773.1"/>
    </source>
</evidence>
<name>A0AAV4QGC9_9ARAC</name>
<dbReference type="AlphaFoldDB" id="A0AAV4QGC9"/>
<dbReference type="Proteomes" id="UP001054837">
    <property type="component" value="Unassembled WGS sequence"/>
</dbReference>
<gene>
    <name evidence="1" type="ORF">CDAR_24411</name>
</gene>
<sequence>MTRVLAKWSLLANSSICRSMRFIVHECDPFPLRRLHRYSCILHVPYFRISPTSFLTQATNVLVNKLKSPSSRIQFRLQELTEEYLDRCHL</sequence>
<protein>
    <submittedName>
        <fullName evidence="1">Uncharacterized protein</fullName>
    </submittedName>
</protein>
<dbReference type="EMBL" id="BPLQ01004544">
    <property type="protein sequence ID" value="GIY08773.1"/>
    <property type="molecule type" value="Genomic_DNA"/>
</dbReference>